<keyword evidence="2" id="KW-1185">Reference proteome</keyword>
<dbReference type="EMBL" id="JASBWS010000163">
    <property type="protein sequence ID" value="KAJ9092977.1"/>
    <property type="molecule type" value="Genomic_DNA"/>
</dbReference>
<name>A0ACC2V159_9TREE</name>
<organism evidence="1 2">
    <name type="scientific">Naganishia adeliensis</name>
    <dbReference type="NCBI Taxonomy" id="92952"/>
    <lineage>
        <taxon>Eukaryota</taxon>
        <taxon>Fungi</taxon>
        <taxon>Dikarya</taxon>
        <taxon>Basidiomycota</taxon>
        <taxon>Agaricomycotina</taxon>
        <taxon>Tremellomycetes</taxon>
        <taxon>Filobasidiales</taxon>
        <taxon>Filobasidiaceae</taxon>
        <taxon>Naganishia</taxon>
    </lineage>
</organism>
<gene>
    <name evidence="1" type="ORF">QFC20_007245</name>
</gene>
<reference evidence="1" key="1">
    <citation type="submission" date="2023-04" db="EMBL/GenBank/DDBJ databases">
        <title>Draft Genome sequencing of Naganishia species isolated from polar environments using Oxford Nanopore Technology.</title>
        <authorList>
            <person name="Leo P."/>
            <person name="Venkateswaran K."/>
        </authorList>
    </citation>
    <scope>NUCLEOTIDE SEQUENCE</scope>
    <source>
        <strain evidence="1">MNA-CCFEE 5262</strain>
    </source>
</reference>
<dbReference type="Proteomes" id="UP001230649">
    <property type="component" value="Unassembled WGS sequence"/>
</dbReference>
<proteinExistence type="predicted"/>
<evidence type="ECO:0000313" key="1">
    <source>
        <dbReference type="EMBL" id="KAJ9092977.1"/>
    </source>
</evidence>
<protein>
    <submittedName>
        <fullName evidence="1">Uncharacterized protein</fullName>
    </submittedName>
</protein>
<accession>A0ACC2V159</accession>
<comment type="caution">
    <text evidence="1">The sequence shown here is derived from an EMBL/GenBank/DDBJ whole genome shotgun (WGS) entry which is preliminary data.</text>
</comment>
<sequence>MGLNENDTTSEDGLLLPLDIIGMVGEHLAANDLHGTCAALNVTSDAVHQQTLHTLYRVWVPWAARVHKRFPPLRCKDSRGWIEIEGGARLNEREDIRDEWERIQKFRGAEYIEFLGIPFCTLDTMQNQAICMHLLGISSSRRLPRLKATISIADDPRVHDDCMNNWGEFRPDLVLNIGSLYRPGSNDFLHLAHALKLFVVDDARAGPGILLPDYRLVVNICPSSSGIAPVQNLLANMATTQFSRHMVPHDVCIKTLGVSIPDNTIAGVFLDIALLLAGVVDTERRGRPISDYALPKRRVYPPLVALSLHFKLSTAILSHSLGSDMNKVLCVLRGAYLSVKEKFPTSDIGGLTINVPTGRPTACLSWTCHTDGVDGYMYQLVCRFYDNGQTRLLHTDLLAPPPAKASIEERLEAFKWKDREPASSCANTSCNTAIYIPLRRKEARIIRSSASKREKAGANGKEYLEAFCYFASQYKPSDRKISGTSNDPINVLSATPNSRVMMDPTSVVAKERDDLYLPLDVLGEIAIHLVIQGLLETCASLNVTSHAVHEETNRTLYGIVVPWHKSSTEHDSGTKGNGYKERVKDQFDEIFVCERAHLIEVLMLPRSTLGRTRSEMILQRIHSISDEFLLPNLKVVIATESQGFLVPLQIPGAPVVEGIVHLGALYHCRTEDLGHLAQAMASIYAASDGHTRKVLDSKEGFMVKICTDSHDHGSSVKECTAAVVSQLRHMRGYRPKGLTLSWLKGVSAASIAAVFLDMAMWIVVWQESPSIDDAPEPRLRLYLMLADMDHIMECVRKFQKACKVYPELAKIHITFRMWVPPSTSMLADMDAFLSVIRGTYLSASRHLPLKELGTASVEVKQVGQWISCCCGANPDDSVKEILSAMSTDGDTKLLYQDQCPK</sequence>
<evidence type="ECO:0000313" key="2">
    <source>
        <dbReference type="Proteomes" id="UP001230649"/>
    </source>
</evidence>